<reference evidence="1 2" key="1">
    <citation type="submission" date="2019-03" db="EMBL/GenBank/DDBJ databases">
        <title>Single cell metagenomics reveals metabolic interactions within the superorganism composed of flagellate Streblomastix strix and complex community of Bacteroidetes bacteria on its surface.</title>
        <authorList>
            <person name="Treitli S.C."/>
            <person name="Kolisko M."/>
            <person name="Husnik F."/>
            <person name="Keeling P."/>
            <person name="Hampl V."/>
        </authorList>
    </citation>
    <scope>NUCLEOTIDE SEQUENCE [LARGE SCALE GENOMIC DNA]</scope>
    <source>
        <strain evidence="1">ST1C</strain>
    </source>
</reference>
<evidence type="ECO:0000313" key="1">
    <source>
        <dbReference type="EMBL" id="KAA6356007.1"/>
    </source>
</evidence>
<proteinExistence type="predicted"/>
<comment type="caution">
    <text evidence="1">The sequence shown here is derived from an EMBL/GenBank/DDBJ whole genome shotgun (WGS) entry which is preliminary data.</text>
</comment>
<dbReference type="EMBL" id="SNRW01033687">
    <property type="protein sequence ID" value="KAA6356007.1"/>
    <property type="molecule type" value="Genomic_DNA"/>
</dbReference>
<sequence>MYAYGFPNQS</sequence>
<protein>
    <submittedName>
        <fullName evidence="1">Uncharacterized protein</fullName>
    </submittedName>
</protein>
<evidence type="ECO:0000313" key="2">
    <source>
        <dbReference type="Proteomes" id="UP000324800"/>
    </source>
</evidence>
<dbReference type="Proteomes" id="UP000324800">
    <property type="component" value="Unassembled WGS sequence"/>
</dbReference>
<accession>A0A5J4TCL4</accession>
<gene>
    <name evidence="1" type="ORF">EZS28_048465</name>
</gene>
<feature type="non-terminal residue" evidence="1">
    <location>
        <position position="10"/>
    </location>
</feature>
<organism evidence="1 2">
    <name type="scientific">Streblomastix strix</name>
    <dbReference type="NCBI Taxonomy" id="222440"/>
    <lineage>
        <taxon>Eukaryota</taxon>
        <taxon>Metamonada</taxon>
        <taxon>Preaxostyla</taxon>
        <taxon>Oxymonadida</taxon>
        <taxon>Streblomastigidae</taxon>
        <taxon>Streblomastix</taxon>
    </lineage>
</organism>
<name>A0A5J4TCL4_9EUKA</name>